<dbReference type="InterPro" id="IPR019276">
    <property type="entry name" value="DUF2303"/>
</dbReference>
<dbReference type="STRING" id="52441.SAMN05216302_101471"/>
<dbReference type="EMBL" id="FOSP01000014">
    <property type="protein sequence ID" value="SFK75422.1"/>
    <property type="molecule type" value="Genomic_DNA"/>
</dbReference>
<evidence type="ECO:0000313" key="2">
    <source>
        <dbReference type="Proteomes" id="UP000199533"/>
    </source>
</evidence>
<protein>
    <submittedName>
        <fullName evidence="1">Uncharacterized conserved protein YfdQ, DUF2303 family</fullName>
    </submittedName>
</protein>
<reference evidence="2" key="1">
    <citation type="submission" date="2016-10" db="EMBL/GenBank/DDBJ databases">
        <authorList>
            <person name="Varghese N."/>
            <person name="Submissions S."/>
        </authorList>
    </citation>
    <scope>NUCLEOTIDE SEQUENCE [LARGE SCALE GENOMIC DNA]</scope>
    <source>
        <strain evidence="2">Nm69</strain>
    </source>
</reference>
<sequence length="283" mass="32756">MHEETLKSTETENIAQTVAREIKRPFEIGSEKHIKRVALPPGWTIEENDDEHLLDRPIRISGTAYAHDADSFINYVNRHANLATSTIFCQANYENDEMLITSIIDDHTENEPAWGAHRISFSPRHSVEYKNWVKNNRRSMPQVEFALFLEQNLEDIANVEGMPTGSQLLEMALQFEANQDMRLKSHVRLQSGGVQMQFVQDDDDATIARMTMFDKLSIGIPVFWNAEPYLINARLRYRVREGKATFWYELIRPEKVFEAACKTIIERIKSETELPFFFGTSAR</sequence>
<dbReference type="OrthoDB" id="3598762at2"/>
<accession>A0A1I4C2W5</accession>
<dbReference type="Proteomes" id="UP000199533">
    <property type="component" value="Unassembled WGS sequence"/>
</dbReference>
<dbReference type="RefSeq" id="WP_090699762.1">
    <property type="nucleotide sequence ID" value="NZ_FOSP01000014.1"/>
</dbReference>
<gene>
    <name evidence="1" type="ORF">SAMN05216302_101471</name>
</gene>
<dbReference type="AlphaFoldDB" id="A0A1I4C2W5"/>
<organism evidence="1 2">
    <name type="scientific">Nitrosomonas aestuarii</name>
    <dbReference type="NCBI Taxonomy" id="52441"/>
    <lineage>
        <taxon>Bacteria</taxon>
        <taxon>Pseudomonadati</taxon>
        <taxon>Pseudomonadota</taxon>
        <taxon>Betaproteobacteria</taxon>
        <taxon>Nitrosomonadales</taxon>
        <taxon>Nitrosomonadaceae</taxon>
        <taxon>Nitrosomonas</taxon>
    </lineage>
</organism>
<name>A0A1I4C2W5_9PROT</name>
<dbReference type="Pfam" id="PF10065">
    <property type="entry name" value="DUF2303"/>
    <property type="match status" value="1"/>
</dbReference>
<proteinExistence type="predicted"/>
<evidence type="ECO:0000313" key="1">
    <source>
        <dbReference type="EMBL" id="SFK75422.1"/>
    </source>
</evidence>
<keyword evidence="2" id="KW-1185">Reference proteome</keyword>